<evidence type="ECO:0000313" key="5">
    <source>
        <dbReference type="Proteomes" id="UP000220836"/>
    </source>
</evidence>
<keyword evidence="1" id="KW-0812">Transmembrane</keyword>
<organism evidence="4 5">
    <name type="scientific">Pelagimonas varians</name>
    <dbReference type="NCBI Taxonomy" id="696760"/>
    <lineage>
        <taxon>Bacteria</taxon>
        <taxon>Pseudomonadati</taxon>
        <taxon>Pseudomonadota</taxon>
        <taxon>Alphaproteobacteria</taxon>
        <taxon>Rhodobacterales</taxon>
        <taxon>Roseobacteraceae</taxon>
        <taxon>Pelagimonas</taxon>
    </lineage>
</organism>
<accession>A0A238KYT1</accession>
<dbReference type="RefSeq" id="WP_097806082.1">
    <property type="nucleotide sequence ID" value="NZ_FXYH01000015.1"/>
</dbReference>
<dbReference type="SMART" id="SM00112">
    <property type="entry name" value="CA"/>
    <property type="match status" value="2"/>
</dbReference>
<feature type="domain" description="Cadherin" evidence="3">
    <location>
        <begin position="98"/>
        <end position="190"/>
    </location>
</feature>
<dbReference type="OrthoDB" id="9773411at2"/>
<dbReference type="Pfam" id="PF17963">
    <property type="entry name" value="Big_9"/>
    <property type="match status" value="1"/>
</dbReference>
<dbReference type="GO" id="GO:0005886">
    <property type="term" value="C:plasma membrane"/>
    <property type="evidence" value="ECO:0007669"/>
    <property type="project" value="UniProtKB-SubCell"/>
</dbReference>
<reference evidence="4 5" key="1">
    <citation type="submission" date="2017-05" db="EMBL/GenBank/DDBJ databases">
        <authorList>
            <person name="Song R."/>
            <person name="Chenine A.L."/>
            <person name="Ruprecht R.M."/>
        </authorList>
    </citation>
    <scope>NUCLEOTIDE SEQUENCE [LARGE SCALE GENOMIC DNA]</scope>
    <source>
        <strain evidence="4 5">CECT 8663</strain>
    </source>
</reference>
<dbReference type="InterPro" id="IPR015919">
    <property type="entry name" value="Cadherin-like_sf"/>
</dbReference>
<dbReference type="PANTHER" id="PTHR24026">
    <property type="entry name" value="FAT ATYPICAL CADHERIN-RELATED"/>
    <property type="match status" value="1"/>
</dbReference>
<dbReference type="Gene3D" id="2.60.40.60">
    <property type="entry name" value="Cadherins"/>
    <property type="match status" value="2"/>
</dbReference>
<feature type="domain" description="Cadherin" evidence="3">
    <location>
        <begin position="190"/>
        <end position="294"/>
    </location>
</feature>
<keyword evidence="5" id="KW-1185">Reference proteome</keyword>
<dbReference type="SUPFAM" id="SSF49313">
    <property type="entry name" value="Cadherin-like"/>
    <property type="match status" value="2"/>
</dbReference>
<dbReference type="AlphaFoldDB" id="A0A238KYT1"/>
<sequence>MPSINGLTNPFENSILNSNLSQLEKEKQITNYNNAISQGYEPPVEVLEEIAALIGSDVLSPEATDRLQLLQDQIMAEIGPVITSNGGGEAAALILDEGTSLVTTVTALDNYSLNGTDSLTFSVVGGADAGLFSIDANGNLTFNAPPDYEAPVGGDNVYDVVVQVNDGSTLLDTQTLQITIADLNDTAPVITSAASVTIDENTTAVTTVTSTDADTVGTVTYAISGGADELLFSIDPATGTISFVDAPDFEALGSAAGTNVYDVQVTASDGIQSDVQNLSVSVADVSEGPLLPATFGVTFNGAAGGDRAGIYVS</sequence>
<dbReference type="PANTHER" id="PTHR24026:SF126">
    <property type="entry name" value="PROTOCADHERIN FAT 4"/>
    <property type="match status" value="1"/>
</dbReference>
<evidence type="ECO:0000259" key="3">
    <source>
        <dbReference type="PROSITE" id="PS50268"/>
    </source>
</evidence>
<dbReference type="Proteomes" id="UP000220836">
    <property type="component" value="Unassembled WGS sequence"/>
</dbReference>
<dbReference type="PROSITE" id="PS50268">
    <property type="entry name" value="CADHERIN_2"/>
    <property type="match status" value="2"/>
</dbReference>
<name>A0A238KYT1_9RHOB</name>
<proteinExistence type="predicted"/>
<keyword evidence="2" id="KW-0472">Membrane</keyword>
<dbReference type="EMBL" id="FXYH01000015">
    <property type="protein sequence ID" value="SMX47731.1"/>
    <property type="molecule type" value="Genomic_DNA"/>
</dbReference>
<keyword evidence="2" id="KW-1133">Transmembrane helix</keyword>
<protein>
    <submittedName>
        <fullName evidence="4">Cadherin domain protein</fullName>
    </submittedName>
</protein>
<dbReference type="InterPro" id="IPR002126">
    <property type="entry name" value="Cadherin-like_dom"/>
</dbReference>
<gene>
    <name evidence="4" type="ORF">PEV8663_03626</name>
</gene>
<dbReference type="CDD" id="cd11304">
    <property type="entry name" value="Cadherin_repeat"/>
    <property type="match status" value="2"/>
</dbReference>
<dbReference type="Pfam" id="PF00028">
    <property type="entry name" value="Cadherin"/>
    <property type="match status" value="1"/>
</dbReference>
<evidence type="ECO:0000313" key="4">
    <source>
        <dbReference type="EMBL" id="SMX47731.1"/>
    </source>
</evidence>
<dbReference type="GO" id="GO:0007156">
    <property type="term" value="P:homophilic cell adhesion via plasma membrane adhesion molecules"/>
    <property type="evidence" value="ECO:0007669"/>
    <property type="project" value="InterPro"/>
</dbReference>
<evidence type="ECO:0000256" key="2">
    <source>
        <dbReference type="ARBA" id="ARBA00022989"/>
    </source>
</evidence>
<evidence type="ECO:0000256" key="1">
    <source>
        <dbReference type="ARBA" id="ARBA00022692"/>
    </source>
</evidence>
<dbReference type="GO" id="GO:0005509">
    <property type="term" value="F:calcium ion binding"/>
    <property type="evidence" value="ECO:0007669"/>
    <property type="project" value="InterPro"/>
</dbReference>